<protein>
    <submittedName>
        <fullName evidence="2">Uncharacterized protein</fullName>
    </submittedName>
</protein>
<dbReference type="AlphaFoldDB" id="F0ZTY5"/>
<reference evidence="3" key="1">
    <citation type="journal article" date="2011" name="Genome Biol.">
        <title>Comparative genomics of the social amoebae Dictyostelium discoideum and Dictyostelium purpureum.</title>
        <authorList>
            <consortium name="US DOE Joint Genome Institute (JGI-PGF)"/>
            <person name="Sucgang R."/>
            <person name="Kuo A."/>
            <person name="Tian X."/>
            <person name="Salerno W."/>
            <person name="Parikh A."/>
            <person name="Feasley C.L."/>
            <person name="Dalin E."/>
            <person name="Tu H."/>
            <person name="Huang E."/>
            <person name="Barry K."/>
            <person name="Lindquist E."/>
            <person name="Shapiro H."/>
            <person name="Bruce D."/>
            <person name="Schmutz J."/>
            <person name="Salamov A."/>
            <person name="Fey P."/>
            <person name="Gaudet P."/>
            <person name="Anjard C."/>
            <person name="Babu M.M."/>
            <person name="Basu S."/>
            <person name="Bushmanova Y."/>
            <person name="van der Wel H."/>
            <person name="Katoh-Kurasawa M."/>
            <person name="Dinh C."/>
            <person name="Coutinho P.M."/>
            <person name="Saito T."/>
            <person name="Elias M."/>
            <person name="Schaap P."/>
            <person name="Kay R.R."/>
            <person name="Henrissat B."/>
            <person name="Eichinger L."/>
            <person name="Rivero F."/>
            <person name="Putnam N.H."/>
            <person name="West C.M."/>
            <person name="Loomis W.F."/>
            <person name="Chisholm R.L."/>
            <person name="Shaulsky G."/>
            <person name="Strassmann J.E."/>
            <person name="Queller D.C."/>
            <person name="Kuspa A."/>
            <person name="Grigoriev I.V."/>
        </authorList>
    </citation>
    <scope>NUCLEOTIDE SEQUENCE [LARGE SCALE GENOMIC DNA]</scope>
    <source>
        <strain evidence="3">QSDP1</strain>
    </source>
</reference>
<name>F0ZTY5_DICPU</name>
<feature type="region of interest" description="Disordered" evidence="1">
    <location>
        <begin position="1"/>
        <end position="25"/>
    </location>
</feature>
<dbReference type="GeneID" id="10508652"/>
<dbReference type="InParanoid" id="F0ZTY5"/>
<dbReference type="VEuPathDB" id="AmoebaDB:DICPUDRAFT_155417"/>
<dbReference type="eggNOG" id="ENOG502RIMY">
    <property type="taxonomic scope" value="Eukaryota"/>
</dbReference>
<dbReference type="Proteomes" id="UP000001064">
    <property type="component" value="Unassembled WGS sequence"/>
</dbReference>
<evidence type="ECO:0000313" key="2">
    <source>
        <dbReference type="EMBL" id="EGC32597.1"/>
    </source>
</evidence>
<accession>F0ZTY5</accession>
<dbReference type="KEGG" id="dpp:DICPUDRAFT_155417"/>
<gene>
    <name evidence="2" type="ORF">DICPUDRAFT_155417</name>
</gene>
<keyword evidence="3" id="KW-1185">Reference proteome</keyword>
<evidence type="ECO:0000256" key="1">
    <source>
        <dbReference type="SAM" id="MobiDB-lite"/>
    </source>
</evidence>
<dbReference type="EMBL" id="GL871185">
    <property type="protein sequence ID" value="EGC32597.1"/>
    <property type="molecule type" value="Genomic_DNA"/>
</dbReference>
<evidence type="ECO:0000313" key="3">
    <source>
        <dbReference type="Proteomes" id="UP000001064"/>
    </source>
</evidence>
<feature type="compositionally biased region" description="Polar residues" evidence="1">
    <location>
        <begin position="12"/>
        <end position="25"/>
    </location>
</feature>
<proteinExistence type="predicted"/>
<dbReference type="OrthoDB" id="20450at2759"/>
<organism evidence="2 3">
    <name type="scientific">Dictyostelium purpureum</name>
    <name type="common">Slime mold</name>
    <dbReference type="NCBI Taxonomy" id="5786"/>
    <lineage>
        <taxon>Eukaryota</taxon>
        <taxon>Amoebozoa</taxon>
        <taxon>Evosea</taxon>
        <taxon>Eumycetozoa</taxon>
        <taxon>Dictyostelia</taxon>
        <taxon>Dictyosteliales</taxon>
        <taxon>Dictyosteliaceae</taxon>
        <taxon>Dictyostelium</taxon>
    </lineage>
</organism>
<dbReference type="RefSeq" id="XP_003290888.1">
    <property type="nucleotide sequence ID" value="XM_003290840.1"/>
</dbReference>
<sequence length="75" mass="8602">MNNSDIVKGALTTGNEPPTTISIESNGNEISDEYLEKEFQENTKDGPIYDLLKNIKIKKYSYYIFNNNKIQNLII</sequence>